<dbReference type="RefSeq" id="WP_090269626.1">
    <property type="nucleotide sequence ID" value="NZ_FOEP01000005.1"/>
</dbReference>
<evidence type="ECO:0000256" key="1">
    <source>
        <dbReference type="SAM" id="SignalP"/>
    </source>
</evidence>
<keyword evidence="1" id="KW-0732">Signal</keyword>
<dbReference type="EMBL" id="FOEP01000005">
    <property type="protein sequence ID" value="SEQ29072.1"/>
    <property type="molecule type" value="Genomic_DNA"/>
</dbReference>
<feature type="signal peptide" evidence="1">
    <location>
        <begin position="1"/>
        <end position="21"/>
    </location>
</feature>
<dbReference type="Gene3D" id="1.10.101.10">
    <property type="entry name" value="PGBD-like superfamily/PGBD"/>
    <property type="match status" value="1"/>
</dbReference>
<dbReference type="Proteomes" id="UP000198634">
    <property type="component" value="Unassembled WGS sequence"/>
</dbReference>
<accession>A0A1H9ETX4</accession>
<dbReference type="Pfam" id="PF13365">
    <property type="entry name" value="Trypsin_2"/>
    <property type="match status" value="1"/>
</dbReference>
<dbReference type="Gene3D" id="2.40.10.120">
    <property type="match status" value="1"/>
</dbReference>
<feature type="chain" id="PRO_5009300904" evidence="1">
    <location>
        <begin position="22"/>
        <end position="582"/>
    </location>
</feature>
<evidence type="ECO:0000313" key="3">
    <source>
        <dbReference type="EMBL" id="SEQ29072.1"/>
    </source>
</evidence>
<dbReference type="STRING" id="657014.SAMN04488092_105168"/>
<dbReference type="AlphaFoldDB" id="A0A1H9ETX4"/>
<sequence length="582" mass="62117">MMRFLVSVFFVVVLSTRSLMAQEDPVWVQVEAQPSLTAAQERIRDYATQLQDVNGFALGGGWYAVALGPYQRGDAEQVLRVLRAEGKIPRDSYIAFSSNFRRQFWPIGVDTLASPALARPSAPDNSPAITDTASPAPVIVAESDETPREARQSEALLSREERMELQSMLKWAGFYNSAIDGAFGRGTRSSMAAWQQANGYDATGILTTRQRAALYKQYTAVLDGLDLRLVQDHDAGIEMKLPTGVVAFDKYEAPFAHYAATGDIPAKVLLISQTGNQATLFGLYDIMQTLAIVPAAGPRERGRNDFMLIGQGADFVSHTQATLQDGQIKGFTLVWPAGDEERRTRLLSEMQASFARTGGVLSAAAGNNEDQSIDLVAGLEIRKPRLTRSGFYSDANGTVVTTTQAVTGCSRITLDTDIEAQVLSTDEALGIAILRPTATLAPISVATLQLSAPRLQSDVAVAGYSYGGVLGAPTLTFGTLADLRGLGGEEQLKRLTLNALPGDAGGPVFDAGGNVLGMLLPRPDGTQKLPDDVSFALDSGSIGQVLTRLGLSANATDQLGQMDPEDVSTMAGGMTVLVGCWD</sequence>
<proteinExistence type="predicted"/>
<keyword evidence="4" id="KW-1185">Reference proteome</keyword>
<evidence type="ECO:0000259" key="2">
    <source>
        <dbReference type="Pfam" id="PF01471"/>
    </source>
</evidence>
<dbReference type="InterPro" id="IPR036366">
    <property type="entry name" value="PGBDSf"/>
</dbReference>
<dbReference type="InterPro" id="IPR009003">
    <property type="entry name" value="Peptidase_S1_PA"/>
</dbReference>
<feature type="domain" description="Peptidoglycan binding-like" evidence="2">
    <location>
        <begin position="159"/>
        <end position="214"/>
    </location>
</feature>
<protein>
    <submittedName>
        <fullName evidence="3">Sporulation related domain-containing protein</fullName>
    </submittedName>
</protein>
<reference evidence="3 4" key="1">
    <citation type="submission" date="2016-10" db="EMBL/GenBank/DDBJ databases">
        <authorList>
            <person name="de Groot N.N."/>
        </authorList>
    </citation>
    <scope>NUCLEOTIDE SEQUENCE [LARGE SCALE GENOMIC DNA]</scope>
    <source>
        <strain evidence="3 4">DSM 22007</strain>
    </source>
</reference>
<dbReference type="SUPFAM" id="SSF47090">
    <property type="entry name" value="PGBD-like"/>
    <property type="match status" value="1"/>
</dbReference>
<dbReference type="SUPFAM" id="SSF50494">
    <property type="entry name" value="Trypsin-like serine proteases"/>
    <property type="match status" value="1"/>
</dbReference>
<gene>
    <name evidence="3" type="ORF">SAMN04488092_105168</name>
</gene>
<name>A0A1H9ETX4_9RHOB</name>
<evidence type="ECO:0000313" key="4">
    <source>
        <dbReference type="Proteomes" id="UP000198634"/>
    </source>
</evidence>
<dbReference type="Pfam" id="PF01471">
    <property type="entry name" value="PG_binding_1"/>
    <property type="match status" value="1"/>
</dbReference>
<dbReference type="OrthoDB" id="6810892at2"/>
<organism evidence="3 4">
    <name type="scientific">Thalassovita taeanensis</name>
    <dbReference type="NCBI Taxonomy" id="657014"/>
    <lineage>
        <taxon>Bacteria</taxon>
        <taxon>Pseudomonadati</taxon>
        <taxon>Pseudomonadota</taxon>
        <taxon>Alphaproteobacteria</taxon>
        <taxon>Rhodobacterales</taxon>
        <taxon>Roseobacteraceae</taxon>
        <taxon>Thalassovita</taxon>
    </lineage>
</organism>
<dbReference type="InterPro" id="IPR036365">
    <property type="entry name" value="PGBD-like_sf"/>
</dbReference>
<dbReference type="InterPro" id="IPR002477">
    <property type="entry name" value="Peptidoglycan-bd-like"/>
</dbReference>